<evidence type="ECO:0000256" key="1">
    <source>
        <dbReference type="SAM" id="Phobius"/>
    </source>
</evidence>
<accession>A0AA39TAE3</accession>
<keyword evidence="1" id="KW-0472">Membrane</keyword>
<organism evidence="2 3">
    <name type="scientific">Acer saccharum</name>
    <name type="common">Sugar maple</name>
    <dbReference type="NCBI Taxonomy" id="4024"/>
    <lineage>
        <taxon>Eukaryota</taxon>
        <taxon>Viridiplantae</taxon>
        <taxon>Streptophyta</taxon>
        <taxon>Embryophyta</taxon>
        <taxon>Tracheophyta</taxon>
        <taxon>Spermatophyta</taxon>
        <taxon>Magnoliopsida</taxon>
        <taxon>eudicotyledons</taxon>
        <taxon>Gunneridae</taxon>
        <taxon>Pentapetalae</taxon>
        <taxon>rosids</taxon>
        <taxon>malvids</taxon>
        <taxon>Sapindales</taxon>
        <taxon>Sapindaceae</taxon>
        <taxon>Hippocastanoideae</taxon>
        <taxon>Acereae</taxon>
        <taxon>Acer</taxon>
    </lineage>
</organism>
<feature type="transmembrane region" description="Helical" evidence="1">
    <location>
        <begin position="23"/>
        <end position="43"/>
    </location>
</feature>
<dbReference type="Proteomes" id="UP001168877">
    <property type="component" value="Unassembled WGS sequence"/>
</dbReference>
<dbReference type="AlphaFoldDB" id="A0AA39TAE3"/>
<sequence>MIWQGVISQPIQREKRQRHQKRLFLLLGIWFSINLLTINIYTLPFSGEMIPGTWRWSVTLELLIMQRFKQTNEVLRLQMIVVRVRQ</sequence>
<name>A0AA39TAE3_ACESA</name>
<comment type="caution">
    <text evidence="2">The sequence shown here is derived from an EMBL/GenBank/DDBJ whole genome shotgun (WGS) entry which is preliminary data.</text>
</comment>
<proteinExistence type="predicted"/>
<keyword evidence="1" id="KW-0812">Transmembrane</keyword>
<keyword evidence="3" id="KW-1185">Reference proteome</keyword>
<protein>
    <submittedName>
        <fullName evidence="2">Uncharacterized protein</fullName>
    </submittedName>
</protein>
<evidence type="ECO:0000313" key="2">
    <source>
        <dbReference type="EMBL" id="KAK0602789.1"/>
    </source>
</evidence>
<gene>
    <name evidence="2" type="ORF">LWI29_036958</name>
</gene>
<dbReference type="EMBL" id="JAUESC010000003">
    <property type="protein sequence ID" value="KAK0602789.1"/>
    <property type="molecule type" value="Genomic_DNA"/>
</dbReference>
<reference evidence="2" key="2">
    <citation type="submission" date="2023-06" db="EMBL/GenBank/DDBJ databases">
        <authorList>
            <person name="Swenson N.G."/>
            <person name="Wegrzyn J.L."/>
            <person name="Mcevoy S.L."/>
        </authorList>
    </citation>
    <scope>NUCLEOTIDE SEQUENCE</scope>
    <source>
        <strain evidence="2">NS2018</strain>
        <tissue evidence="2">Leaf</tissue>
    </source>
</reference>
<reference evidence="2" key="1">
    <citation type="journal article" date="2022" name="Plant J.">
        <title>Strategies of tolerance reflected in two North American maple genomes.</title>
        <authorList>
            <person name="McEvoy S.L."/>
            <person name="Sezen U.U."/>
            <person name="Trouern-Trend A."/>
            <person name="McMahon S.M."/>
            <person name="Schaberg P.G."/>
            <person name="Yang J."/>
            <person name="Wegrzyn J.L."/>
            <person name="Swenson N.G."/>
        </authorList>
    </citation>
    <scope>NUCLEOTIDE SEQUENCE</scope>
    <source>
        <strain evidence="2">NS2018</strain>
    </source>
</reference>
<keyword evidence="1" id="KW-1133">Transmembrane helix</keyword>
<evidence type="ECO:0000313" key="3">
    <source>
        <dbReference type="Proteomes" id="UP001168877"/>
    </source>
</evidence>